<keyword evidence="3" id="KW-0676">Redox-active center</keyword>
<dbReference type="PANTHER" id="PTHR43110:SF1">
    <property type="entry name" value="THIOL PEROXIDASE"/>
    <property type="match status" value="1"/>
</dbReference>
<keyword evidence="2" id="KW-0049">Antioxidant</keyword>
<dbReference type="SMR" id="A0A1Z4KN08"/>
<dbReference type="InterPro" id="IPR013766">
    <property type="entry name" value="Thioredoxin_domain"/>
</dbReference>
<evidence type="ECO:0000313" key="6">
    <source>
        <dbReference type="Proteomes" id="UP000217507"/>
    </source>
</evidence>
<dbReference type="Proteomes" id="UP000217507">
    <property type="component" value="Chromosome"/>
</dbReference>
<dbReference type="Gene3D" id="3.40.30.10">
    <property type="entry name" value="Glutaredoxin"/>
    <property type="match status" value="1"/>
</dbReference>
<name>A0A1Z4KN08_ANAVA</name>
<evidence type="ECO:0000259" key="4">
    <source>
        <dbReference type="PROSITE" id="PS51352"/>
    </source>
</evidence>
<keyword evidence="1" id="KW-0575">Peroxidase</keyword>
<proteinExistence type="predicted"/>
<dbReference type="PROSITE" id="PS51352">
    <property type="entry name" value="THIOREDOXIN_2"/>
    <property type="match status" value="1"/>
</dbReference>
<protein>
    <submittedName>
        <fullName evidence="5">Putative thiol-specific antioxidant protein</fullName>
    </submittedName>
</protein>
<evidence type="ECO:0000313" key="5">
    <source>
        <dbReference type="EMBL" id="BAY70253.1"/>
    </source>
</evidence>
<reference evidence="5 6" key="1">
    <citation type="submission" date="2017-06" db="EMBL/GenBank/DDBJ databases">
        <title>Genome sequencing of cyanobaciteial culture collection at National Institute for Environmental Studies (NIES).</title>
        <authorList>
            <person name="Hirose Y."/>
            <person name="Shimura Y."/>
            <person name="Fujisawa T."/>
            <person name="Nakamura Y."/>
            <person name="Kawachi M."/>
        </authorList>
    </citation>
    <scope>NUCLEOTIDE SEQUENCE [LARGE SCALE GENOMIC DNA]</scope>
    <source>
        <strain evidence="5 6">NIES-23</strain>
    </source>
</reference>
<sequence>MNADRHRYKISVNSGVHLWFYHCIYYQLVDNFERFMLTSTDFSGLLNERFFRNFLPIPASNELRLDVGTPDFQLPDITNGTLVKLSNYRGKQPILLAFTRIFTEKQYCPFCFPHIKALNENYEQFTNRGIEVLLVTSTDEKQSQIVVKDLGLKMPLLSDPSCRAFRTYQVGQALGAPLPAQFVLDKDGRLRYKHLFSFFDHNASVEKLLGKFD</sequence>
<evidence type="ECO:0000256" key="3">
    <source>
        <dbReference type="ARBA" id="ARBA00023284"/>
    </source>
</evidence>
<evidence type="ECO:0000256" key="2">
    <source>
        <dbReference type="ARBA" id="ARBA00022862"/>
    </source>
</evidence>
<gene>
    <name evidence="5" type="ORF">NIES23_30550</name>
</gene>
<dbReference type="EMBL" id="AP018216">
    <property type="protein sequence ID" value="BAY70253.1"/>
    <property type="molecule type" value="Genomic_DNA"/>
</dbReference>
<feature type="domain" description="Thioredoxin" evidence="4">
    <location>
        <begin position="63"/>
        <end position="213"/>
    </location>
</feature>
<accession>A0A1Z4KN08</accession>
<dbReference type="PANTHER" id="PTHR43110">
    <property type="entry name" value="THIOL PEROXIDASE"/>
    <property type="match status" value="1"/>
</dbReference>
<dbReference type="CDD" id="cd02970">
    <property type="entry name" value="PRX_like2"/>
    <property type="match status" value="1"/>
</dbReference>
<dbReference type="InterPro" id="IPR036249">
    <property type="entry name" value="Thioredoxin-like_sf"/>
</dbReference>
<dbReference type="Pfam" id="PF00578">
    <property type="entry name" value="AhpC-TSA"/>
    <property type="match status" value="1"/>
</dbReference>
<dbReference type="GO" id="GO:0004601">
    <property type="term" value="F:peroxidase activity"/>
    <property type="evidence" value="ECO:0007669"/>
    <property type="project" value="UniProtKB-KW"/>
</dbReference>
<organism evidence="5 6">
    <name type="scientific">Trichormus variabilis NIES-23</name>
    <dbReference type="NCBI Taxonomy" id="1973479"/>
    <lineage>
        <taxon>Bacteria</taxon>
        <taxon>Bacillati</taxon>
        <taxon>Cyanobacteriota</taxon>
        <taxon>Cyanophyceae</taxon>
        <taxon>Nostocales</taxon>
        <taxon>Nostocaceae</taxon>
        <taxon>Trichormus</taxon>
    </lineage>
</organism>
<evidence type="ECO:0000256" key="1">
    <source>
        <dbReference type="ARBA" id="ARBA00022559"/>
    </source>
</evidence>
<dbReference type="InterPro" id="IPR000866">
    <property type="entry name" value="AhpC/TSA"/>
</dbReference>
<dbReference type="SUPFAM" id="SSF52833">
    <property type="entry name" value="Thioredoxin-like"/>
    <property type="match status" value="1"/>
</dbReference>
<keyword evidence="1" id="KW-0560">Oxidoreductase</keyword>
<dbReference type="AlphaFoldDB" id="A0A1Z4KN08"/>
<dbReference type="InterPro" id="IPR050455">
    <property type="entry name" value="Tpx_Peroxidase_subfamily"/>
</dbReference>